<evidence type="ECO:0000256" key="1">
    <source>
        <dbReference type="ARBA" id="ARBA00022723"/>
    </source>
</evidence>
<dbReference type="PANTHER" id="PTHR11474">
    <property type="entry name" value="TYROSINASE FAMILY MEMBER"/>
    <property type="match status" value="1"/>
</dbReference>
<keyword evidence="2" id="KW-0186">Copper</keyword>
<sequence>MMQADVSSLTRRRLLGAGAALAATAMLPSGARAQGAQFRRWEITDPAMPPRVLASYKTGISKMLALPPTDPRNWYRNAMVHLFDCPHGNWWFLVWHRAYLGWLETTLRDLSGDPDFALPYWDWTKTPSVPQAMFDGVLDPNNSGFIPTFDEFSAQFRPVVTTLYASFSQDQLGVLNDRGIATADDFMNLLPQVFFDQPSARGLTATNPDLDSDTRVAVSLPTIRSSLRTTQFAGDGGPNDPAGFASAKAPNHSAGSTKGILESQPHDNVHGAMGGGGGAFMVQFYSPVDPIFFLHHGNLDRLWDVWTRRQTALGRPTLPQGPDLDAWSNEQFRFFSNAQSQPVTQTNAGSYALPSVFGYDYSPGSGEDQVPAAGPVIASNPQVFSGAVLSERVGSSRAAGGTVRVPASALQAARADAGPRVAEITLNLTHEDLGRRFRVLVSPTPGVAPLAAGAITIFGHPHHGPVTFTVPLPNNLPAAGTTGEVSLDIRVVPIGNSVRPALAAGAAPTAPLVSGIKVRTD</sequence>
<dbReference type="SUPFAM" id="SSF48056">
    <property type="entry name" value="Di-copper centre-containing domain"/>
    <property type="match status" value="1"/>
</dbReference>
<proteinExistence type="predicted"/>
<reference evidence="8" key="1">
    <citation type="journal article" date="2021" name="ISME J.">
        <title>Evolutionary origin and ecological implication of a unique nif island in free-living Bradyrhizobium lineages.</title>
        <authorList>
            <person name="Tao J."/>
        </authorList>
    </citation>
    <scope>NUCLEOTIDE SEQUENCE [LARGE SCALE GENOMIC DNA]</scope>
    <source>
        <strain evidence="8">SZCCT0434</strain>
    </source>
</reference>
<gene>
    <name evidence="7" type="ORF">JQ615_10285</name>
</gene>
<feature type="region of interest" description="Disordered" evidence="3">
    <location>
        <begin position="228"/>
        <end position="272"/>
    </location>
</feature>
<evidence type="ECO:0000259" key="6">
    <source>
        <dbReference type="PROSITE" id="PS00498"/>
    </source>
</evidence>
<dbReference type="Gene3D" id="1.10.1280.10">
    <property type="entry name" value="Di-copper center containing domain from catechol oxidase"/>
    <property type="match status" value="1"/>
</dbReference>
<organism evidence="7 8">
    <name type="scientific">Bradyrhizobium jicamae</name>
    <dbReference type="NCBI Taxonomy" id="280332"/>
    <lineage>
        <taxon>Bacteria</taxon>
        <taxon>Pseudomonadati</taxon>
        <taxon>Pseudomonadota</taxon>
        <taxon>Alphaproteobacteria</taxon>
        <taxon>Hyphomicrobiales</taxon>
        <taxon>Nitrobacteraceae</taxon>
        <taxon>Bradyrhizobium</taxon>
    </lineage>
</organism>
<evidence type="ECO:0000256" key="4">
    <source>
        <dbReference type="SAM" id="SignalP"/>
    </source>
</evidence>
<feature type="chain" id="PRO_5047369666" evidence="4">
    <location>
        <begin position="23"/>
        <end position="521"/>
    </location>
</feature>
<keyword evidence="8" id="KW-1185">Reference proteome</keyword>
<keyword evidence="1" id="KW-0479">Metal-binding</keyword>
<dbReference type="InterPro" id="IPR006311">
    <property type="entry name" value="TAT_signal"/>
</dbReference>
<dbReference type="PROSITE" id="PS51318">
    <property type="entry name" value="TAT"/>
    <property type="match status" value="1"/>
</dbReference>
<dbReference type="PRINTS" id="PR00092">
    <property type="entry name" value="TYROSINASE"/>
</dbReference>
<accession>A0ABS5FGA5</accession>
<dbReference type="InterPro" id="IPR008922">
    <property type="entry name" value="Di-copper_centre_dom_sf"/>
</dbReference>
<dbReference type="Pfam" id="PF00264">
    <property type="entry name" value="Tyrosinase"/>
    <property type="match status" value="1"/>
</dbReference>
<dbReference type="RefSeq" id="WP_212394466.1">
    <property type="nucleotide sequence ID" value="NZ_JAFCJH010000008.1"/>
</dbReference>
<evidence type="ECO:0000259" key="5">
    <source>
        <dbReference type="PROSITE" id="PS00497"/>
    </source>
</evidence>
<feature type="signal peptide" evidence="4">
    <location>
        <begin position="1"/>
        <end position="22"/>
    </location>
</feature>
<evidence type="ECO:0000313" key="7">
    <source>
        <dbReference type="EMBL" id="MBR0795777.1"/>
    </source>
</evidence>
<feature type="domain" description="Tyrosinase copper-binding" evidence="5">
    <location>
        <begin position="87"/>
        <end position="104"/>
    </location>
</feature>
<dbReference type="InterPro" id="IPR050316">
    <property type="entry name" value="Tyrosinase/Hemocyanin"/>
</dbReference>
<keyword evidence="4" id="KW-0732">Signal</keyword>
<name>A0ABS5FGA5_9BRAD</name>
<evidence type="ECO:0000256" key="2">
    <source>
        <dbReference type="ARBA" id="ARBA00023008"/>
    </source>
</evidence>
<dbReference type="EMBL" id="JAFCJH010000008">
    <property type="protein sequence ID" value="MBR0795777.1"/>
    <property type="molecule type" value="Genomic_DNA"/>
</dbReference>
<dbReference type="PROSITE" id="PS00497">
    <property type="entry name" value="TYROSINASE_1"/>
    <property type="match status" value="1"/>
</dbReference>
<dbReference type="PROSITE" id="PS00498">
    <property type="entry name" value="TYROSINASE_2"/>
    <property type="match status" value="1"/>
</dbReference>
<feature type="domain" description="Tyrosinase copper-binding" evidence="6">
    <location>
        <begin position="289"/>
        <end position="300"/>
    </location>
</feature>
<dbReference type="PANTHER" id="PTHR11474:SF76">
    <property type="entry name" value="SHKT DOMAIN-CONTAINING PROTEIN"/>
    <property type="match status" value="1"/>
</dbReference>
<evidence type="ECO:0000256" key="3">
    <source>
        <dbReference type="SAM" id="MobiDB-lite"/>
    </source>
</evidence>
<comment type="caution">
    <text evidence="7">The sequence shown here is derived from an EMBL/GenBank/DDBJ whole genome shotgun (WGS) entry which is preliminary data.</text>
</comment>
<dbReference type="InterPro" id="IPR002227">
    <property type="entry name" value="Tyrosinase_Cu-bd"/>
</dbReference>
<protein>
    <submittedName>
        <fullName evidence="7">Tyrosinase family protein</fullName>
    </submittedName>
</protein>
<dbReference type="Proteomes" id="UP001315278">
    <property type="component" value="Unassembled WGS sequence"/>
</dbReference>
<evidence type="ECO:0000313" key="8">
    <source>
        <dbReference type="Proteomes" id="UP001315278"/>
    </source>
</evidence>